<evidence type="ECO:0000256" key="1">
    <source>
        <dbReference type="SAM" id="Phobius"/>
    </source>
</evidence>
<dbReference type="AlphaFoldDB" id="A0A1I2GKR0"/>
<keyword evidence="1" id="KW-0472">Membrane</keyword>
<gene>
    <name evidence="2" type="ORF">SAMN05216167_1338</name>
</gene>
<keyword evidence="1" id="KW-0812">Transmembrane</keyword>
<protein>
    <submittedName>
        <fullName evidence="2">Uncharacterized protein</fullName>
    </submittedName>
</protein>
<evidence type="ECO:0000313" key="2">
    <source>
        <dbReference type="EMBL" id="SFF17326.1"/>
    </source>
</evidence>
<proteinExistence type="predicted"/>
<dbReference type="EMBL" id="FOLQ01000033">
    <property type="protein sequence ID" value="SFF17326.1"/>
    <property type="molecule type" value="Genomic_DNA"/>
</dbReference>
<name>A0A1I2GKR0_9BACT</name>
<organism evidence="2 3">
    <name type="scientific">Spirosoma endophyticum</name>
    <dbReference type="NCBI Taxonomy" id="662367"/>
    <lineage>
        <taxon>Bacteria</taxon>
        <taxon>Pseudomonadati</taxon>
        <taxon>Bacteroidota</taxon>
        <taxon>Cytophagia</taxon>
        <taxon>Cytophagales</taxon>
        <taxon>Cytophagaceae</taxon>
        <taxon>Spirosoma</taxon>
    </lineage>
</organism>
<keyword evidence="1" id="KW-1133">Transmembrane helix</keyword>
<accession>A0A1I2GKR0</accession>
<dbReference type="Proteomes" id="UP000198598">
    <property type="component" value="Unassembled WGS sequence"/>
</dbReference>
<feature type="transmembrane region" description="Helical" evidence="1">
    <location>
        <begin position="6"/>
        <end position="27"/>
    </location>
</feature>
<sequence length="58" mass="6709">MLGAIPSPLFILFLNILYLTYLPYMLLNMSAFSSYLNAPTTIGQRHALMTLIQLYRFH</sequence>
<evidence type="ECO:0000313" key="3">
    <source>
        <dbReference type="Proteomes" id="UP000198598"/>
    </source>
</evidence>
<keyword evidence="3" id="KW-1185">Reference proteome</keyword>
<reference evidence="2 3" key="1">
    <citation type="submission" date="2016-10" db="EMBL/GenBank/DDBJ databases">
        <authorList>
            <person name="de Groot N.N."/>
        </authorList>
    </citation>
    <scope>NUCLEOTIDE SEQUENCE [LARGE SCALE GENOMIC DNA]</scope>
    <source>
        <strain evidence="2 3">DSM 26130</strain>
    </source>
</reference>